<sequence>MDTTHKRSETGQRFECNVSPTIGSISSDSLDSVDCADCLRLVAVRATTNNVELEAKYERARQDRERYWSQLLAARALSEQRRYALHYVIYPDEGRTVHPTTGRLQELAEPDAE</sequence>
<dbReference type="AlphaFoldDB" id="A0A840W389"/>
<accession>A0A840W389</accession>
<gene>
    <name evidence="1" type="ORF">HNR07_002487</name>
</gene>
<evidence type="ECO:0000313" key="2">
    <source>
        <dbReference type="Proteomes" id="UP000579647"/>
    </source>
</evidence>
<organism evidence="1 2">
    <name type="scientific">Nocardiopsis metallicus</name>
    <dbReference type="NCBI Taxonomy" id="179819"/>
    <lineage>
        <taxon>Bacteria</taxon>
        <taxon>Bacillati</taxon>
        <taxon>Actinomycetota</taxon>
        <taxon>Actinomycetes</taxon>
        <taxon>Streptosporangiales</taxon>
        <taxon>Nocardiopsidaceae</taxon>
        <taxon>Nocardiopsis</taxon>
    </lineage>
</organism>
<reference evidence="1 2" key="1">
    <citation type="submission" date="2020-08" db="EMBL/GenBank/DDBJ databases">
        <title>Sequencing the genomes of 1000 actinobacteria strains.</title>
        <authorList>
            <person name="Klenk H.-P."/>
        </authorList>
    </citation>
    <scope>NUCLEOTIDE SEQUENCE [LARGE SCALE GENOMIC DNA]</scope>
    <source>
        <strain evidence="1 2">DSM 44598</strain>
    </source>
</reference>
<dbReference type="EMBL" id="JACHDO010000001">
    <property type="protein sequence ID" value="MBB5491350.1"/>
    <property type="molecule type" value="Genomic_DNA"/>
</dbReference>
<name>A0A840W389_9ACTN</name>
<dbReference type="Proteomes" id="UP000579647">
    <property type="component" value="Unassembled WGS sequence"/>
</dbReference>
<protein>
    <submittedName>
        <fullName evidence="1">Uncharacterized protein</fullName>
    </submittedName>
</protein>
<dbReference type="RefSeq" id="WP_184365055.1">
    <property type="nucleotide sequence ID" value="NZ_BAAAKM010000133.1"/>
</dbReference>
<comment type="caution">
    <text evidence="1">The sequence shown here is derived from an EMBL/GenBank/DDBJ whole genome shotgun (WGS) entry which is preliminary data.</text>
</comment>
<evidence type="ECO:0000313" key="1">
    <source>
        <dbReference type="EMBL" id="MBB5491350.1"/>
    </source>
</evidence>
<proteinExistence type="predicted"/>
<keyword evidence="2" id="KW-1185">Reference proteome</keyword>